<dbReference type="Proteomes" id="UP000305131">
    <property type="component" value="Unassembled WGS sequence"/>
</dbReference>
<dbReference type="OrthoDB" id="9805504at2"/>
<evidence type="ECO:0000256" key="1">
    <source>
        <dbReference type="SAM" id="SignalP"/>
    </source>
</evidence>
<dbReference type="Gene3D" id="2.40.50.90">
    <property type="match status" value="1"/>
</dbReference>
<dbReference type="EMBL" id="VAUP01000015">
    <property type="protein sequence ID" value="TLX43822.1"/>
    <property type="molecule type" value="Genomic_DNA"/>
</dbReference>
<keyword evidence="1" id="KW-0732">Signal</keyword>
<feature type="signal peptide" evidence="1">
    <location>
        <begin position="1"/>
        <end position="20"/>
    </location>
</feature>
<organism evidence="3 4">
    <name type="scientific">Xanthobacter autotrophicus</name>
    <dbReference type="NCBI Taxonomy" id="280"/>
    <lineage>
        <taxon>Bacteria</taxon>
        <taxon>Pseudomonadati</taxon>
        <taxon>Pseudomonadota</taxon>
        <taxon>Alphaproteobacteria</taxon>
        <taxon>Hyphomicrobiales</taxon>
        <taxon>Xanthobacteraceae</taxon>
        <taxon>Xanthobacter</taxon>
    </lineage>
</organism>
<dbReference type="SUPFAM" id="SSF50199">
    <property type="entry name" value="Staphylococcal nuclease"/>
    <property type="match status" value="1"/>
</dbReference>
<name>A0A6C1KHQ5_XANAU</name>
<evidence type="ECO:0000313" key="3">
    <source>
        <dbReference type="EMBL" id="TLX43822.1"/>
    </source>
</evidence>
<reference evidence="3 4" key="1">
    <citation type="submission" date="2019-05" db="EMBL/GenBank/DDBJ databases">
        <authorList>
            <person name="Zhou X."/>
        </authorList>
    </citation>
    <scope>NUCLEOTIDE SEQUENCE [LARGE SCALE GENOMIC DNA]</scope>
    <source>
        <strain evidence="3 4">DSM 432</strain>
    </source>
</reference>
<dbReference type="PANTHER" id="PTHR12302:SF26">
    <property type="entry name" value="BLR1266 PROTEIN"/>
    <property type="match status" value="1"/>
</dbReference>
<dbReference type="PANTHER" id="PTHR12302">
    <property type="entry name" value="EBNA2 BINDING PROTEIN P100"/>
    <property type="match status" value="1"/>
</dbReference>
<dbReference type="GeneID" id="95773187"/>
<comment type="caution">
    <text evidence="3">The sequence shown here is derived from an EMBL/GenBank/DDBJ whole genome shotgun (WGS) entry which is preliminary data.</text>
</comment>
<dbReference type="RefSeq" id="WP_138398731.1">
    <property type="nucleotide sequence ID" value="NZ_JBAFVI010000001.1"/>
</dbReference>
<feature type="domain" description="TNase-like" evidence="2">
    <location>
        <begin position="21"/>
        <end position="146"/>
    </location>
</feature>
<accession>A0A6C1KHQ5</accession>
<dbReference type="PROSITE" id="PS50830">
    <property type="entry name" value="TNASE_3"/>
    <property type="match status" value="1"/>
</dbReference>
<dbReference type="SMART" id="SM00318">
    <property type="entry name" value="SNc"/>
    <property type="match status" value="1"/>
</dbReference>
<feature type="chain" id="PRO_5025434707" evidence="1">
    <location>
        <begin position="21"/>
        <end position="161"/>
    </location>
</feature>
<dbReference type="InterPro" id="IPR035437">
    <property type="entry name" value="SNase_OB-fold_sf"/>
</dbReference>
<proteinExistence type="predicted"/>
<protein>
    <submittedName>
        <fullName evidence="3">Thermonuclease family protein</fullName>
    </submittedName>
</protein>
<evidence type="ECO:0000259" key="2">
    <source>
        <dbReference type="PROSITE" id="PS50830"/>
    </source>
</evidence>
<dbReference type="Pfam" id="PF00565">
    <property type="entry name" value="SNase"/>
    <property type="match status" value="1"/>
</dbReference>
<gene>
    <name evidence="3" type="ORF">FBQ73_06900</name>
</gene>
<sequence>MLGQLLGVSAVLCAIWSPLAAEPIAGRASVIDGDTIEIHGTRIRLEGIDAPESRQICTERETGEPVRCGQKAAFFLAGMLGEHTVACIENGRDRYRRILAHCQVDGEDVGAAMVRAGWALAFVRYSREYEAQEADARAAGAGLWATEFVVPWDWRAARRAK</sequence>
<dbReference type="AlphaFoldDB" id="A0A6C1KHQ5"/>
<evidence type="ECO:0000313" key="4">
    <source>
        <dbReference type="Proteomes" id="UP000305131"/>
    </source>
</evidence>
<dbReference type="InterPro" id="IPR016071">
    <property type="entry name" value="Staphylococal_nuclease_OB-fold"/>
</dbReference>